<reference evidence="1 2" key="1">
    <citation type="submission" date="2020-08" db="EMBL/GenBank/DDBJ databases">
        <title>Sequencing the genomes of 1000 actinobacteria strains.</title>
        <authorList>
            <person name="Klenk H.-P."/>
        </authorList>
    </citation>
    <scope>NUCLEOTIDE SEQUENCE [LARGE SCALE GENOMIC DNA]</scope>
    <source>
        <strain evidence="1 2">DSM 45507</strain>
    </source>
</reference>
<keyword evidence="2" id="KW-1185">Reference proteome</keyword>
<dbReference type="Proteomes" id="UP000579153">
    <property type="component" value="Unassembled WGS sequence"/>
</dbReference>
<name>A0A7W9G3J7_9ACTN</name>
<dbReference type="EMBL" id="JACHMB010000001">
    <property type="protein sequence ID" value="MBB5776595.1"/>
    <property type="molecule type" value="Genomic_DNA"/>
</dbReference>
<comment type="caution">
    <text evidence="1">The sequence shown here is derived from an EMBL/GenBank/DDBJ whole genome shotgun (WGS) entry which is preliminary data.</text>
</comment>
<organism evidence="1 2">
    <name type="scientific">Nonomuraea jabiensis</name>
    <dbReference type="NCBI Taxonomy" id="882448"/>
    <lineage>
        <taxon>Bacteria</taxon>
        <taxon>Bacillati</taxon>
        <taxon>Actinomycetota</taxon>
        <taxon>Actinomycetes</taxon>
        <taxon>Streptosporangiales</taxon>
        <taxon>Streptosporangiaceae</taxon>
        <taxon>Nonomuraea</taxon>
    </lineage>
</organism>
<protein>
    <submittedName>
        <fullName evidence="1">Uncharacterized protein</fullName>
    </submittedName>
</protein>
<accession>A0A7W9G3J7</accession>
<sequence>MPKLVCPCGYVHDLSPIPDAGYVTFLDELSDAILHPGAEELDSDERMGLLIFKTGLLYECPDCGRVMWRKDYDATFRIYMPDDL</sequence>
<dbReference type="RefSeq" id="WP_185070089.1">
    <property type="nucleotide sequence ID" value="NZ_JACHMB010000001.1"/>
</dbReference>
<evidence type="ECO:0000313" key="1">
    <source>
        <dbReference type="EMBL" id="MBB5776595.1"/>
    </source>
</evidence>
<evidence type="ECO:0000313" key="2">
    <source>
        <dbReference type="Proteomes" id="UP000579153"/>
    </source>
</evidence>
<dbReference type="AlphaFoldDB" id="A0A7W9G3J7"/>
<proteinExistence type="predicted"/>
<gene>
    <name evidence="1" type="ORF">HD596_003351</name>
</gene>